<feature type="domain" description="Glycerol-3-phosphate dehydrogenase NAD-dependent N-terminal" evidence="12">
    <location>
        <begin position="11"/>
        <end position="160"/>
    </location>
</feature>
<evidence type="ECO:0000256" key="7">
    <source>
        <dbReference type="PIRSR" id="PIRSR000114-1"/>
    </source>
</evidence>
<dbReference type="PANTHER" id="PTHR11728">
    <property type="entry name" value="GLYCEROL-3-PHOSPHATE DEHYDROGENASE"/>
    <property type="match status" value="1"/>
</dbReference>
<evidence type="ECO:0000313" key="14">
    <source>
        <dbReference type="EMBL" id="OGF63219.1"/>
    </source>
</evidence>
<comment type="similarity">
    <text evidence="1 10">Belongs to the NAD-dependent glycerol-3-phosphate dehydrogenase family.</text>
</comment>
<dbReference type="InterPro" id="IPR006109">
    <property type="entry name" value="G3P_DH_NAD-dep_C"/>
</dbReference>
<keyword evidence="2" id="KW-0444">Lipid biosynthesis</keyword>
<feature type="domain" description="Glycerol-3-phosphate dehydrogenase NAD-dependent C-terminal" evidence="13">
    <location>
        <begin position="191"/>
        <end position="330"/>
    </location>
</feature>
<dbReference type="PRINTS" id="PR00077">
    <property type="entry name" value="GPDHDRGNASE"/>
</dbReference>
<dbReference type="Pfam" id="PF01210">
    <property type="entry name" value="NAD_Gly3P_dh_N"/>
    <property type="match status" value="1"/>
</dbReference>
<evidence type="ECO:0000256" key="8">
    <source>
        <dbReference type="PIRSR" id="PIRSR000114-2"/>
    </source>
</evidence>
<evidence type="ECO:0000256" key="9">
    <source>
        <dbReference type="PIRSR" id="PIRSR000114-3"/>
    </source>
</evidence>
<dbReference type="Gene3D" id="1.10.1040.10">
    <property type="entry name" value="N-(1-d-carboxylethyl)-l-norvaline Dehydrogenase, domain 2"/>
    <property type="match status" value="1"/>
</dbReference>
<feature type="binding site" evidence="8">
    <location>
        <begin position="264"/>
        <end position="265"/>
    </location>
    <ligand>
        <name>substrate</name>
    </ligand>
</feature>
<keyword evidence="5" id="KW-0594">Phospholipid biosynthesis</keyword>
<evidence type="ECO:0000256" key="5">
    <source>
        <dbReference type="ARBA" id="ARBA00023209"/>
    </source>
</evidence>
<dbReference type="InterPro" id="IPR011128">
    <property type="entry name" value="G3P_DH_NAD-dep_N"/>
</dbReference>
<dbReference type="InterPro" id="IPR008927">
    <property type="entry name" value="6-PGluconate_DH-like_C_sf"/>
</dbReference>
<dbReference type="GO" id="GO:0005975">
    <property type="term" value="P:carbohydrate metabolic process"/>
    <property type="evidence" value="ECO:0007669"/>
    <property type="project" value="InterPro"/>
</dbReference>
<dbReference type="GO" id="GO:0008654">
    <property type="term" value="P:phospholipid biosynthetic process"/>
    <property type="evidence" value="ECO:0007669"/>
    <property type="project" value="UniProtKB-KW"/>
</dbReference>
<evidence type="ECO:0000256" key="1">
    <source>
        <dbReference type="ARBA" id="ARBA00011009"/>
    </source>
</evidence>
<name>A0A1F5VID8_9BACT</name>
<dbReference type="SUPFAM" id="SSF51735">
    <property type="entry name" value="NAD(P)-binding Rossmann-fold domains"/>
    <property type="match status" value="1"/>
</dbReference>
<feature type="binding site" evidence="8">
    <location>
        <position position="115"/>
    </location>
    <ligand>
        <name>substrate</name>
    </ligand>
</feature>
<dbReference type="InterPro" id="IPR036291">
    <property type="entry name" value="NAD(P)-bd_dom_sf"/>
</dbReference>
<feature type="binding site" evidence="9">
    <location>
        <position position="150"/>
    </location>
    <ligand>
        <name>NAD(+)</name>
        <dbReference type="ChEBI" id="CHEBI:57540"/>
    </ligand>
</feature>
<proteinExistence type="inferred from homology"/>
<dbReference type="PANTHER" id="PTHR11728:SF1">
    <property type="entry name" value="GLYCEROL-3-PHOSPHATE DEHYDROGENASE [NAD(+)] 2, CHLOROPLASTIC"/>
    <property type="match status" value="1"/>
</dbReference>
<dbReference type="Pfam" id="PF07479">
    <property type="entry name" value="NAD_Gly3P_dh_C"/>
    <property type="match status" value="1"/>
</dbReference>
<dbReference type="AlphaFoldDB" id="A0A1F5VID8"/>
<feature type="binding site" evidence="9">
    <location>
        <position position="264"/>
    </location>
    <ligand>
        <name>NAD(+)</name>
        <dbReference type="ChEBI" id="CHEBI:57540"/>
    </ligand>
</feature>
<evidence type="ECO:0000256" key="6">
    <source>
        <dbReference type="ARBA" id="ARBA00023264"/>
    </source>
</evidence>
<dbReference type="GO" id="GO:0005829">
    <property type="term" value="C:cytosol"/>
    <property type="evidence" value="ECO:0007669"/>
    <property type="project" value="TreeGrafter"/>
</dbReference>
<dbReference type="InterPro" id="IPR013328">
    <property type="entry name" value="6PGD_dom2"/>
</dbReference>
<gene>
    <name evidence="14" type="ORF">A2834_03735</name>
</gene>
<dbReference type="Proteomes" id="UP000179251">
    <property type="component" value="Unassembled WGS sequence"/>
</dbReference>
<dbReference type="InterPro" id="IPR006168">
    <property type="entry name" value="G3P_DH_NAD-dep"/>
</dbReference>
<dbReference type="SUPFAM" id="SSF48179">
    <property type="entry name" value="6-phosphogluconate dehydrogenase C-terminal domain-like"/>
    <property type="match status" value="1"/>
</dbReference>
<dbReference type="GO" id="GO:0046168">
    <property type="term" value="P:glycerol-3-phosphate catabolic process"/>
    <property type="evidence" value="ECO:0007669"/>
    <property type="project" value="InterPro"/>
</dbReference>
<evidence type="ECO:0000259" key="12">
    <source>
        <dbReference type="Pfam" id="PF01210"/>
    </source>
</evidence>
<comment type="catalytic activity">
    <reaction evidence="11">
        <text>sn-glycerol 3-phosphate + NADP(+) = dihydroxyacetone phosphate + NADPH + H(+)</text>
        <dbReference type="Rhea" id="RHEA:11096"/>
        <dbReference type="ChEBI" id="CHEBI:15378"/>
        <dbReference type="ChEBI" id="CHEBI:57597"/>
        <dbReference type="ChEBI" id="CHEBI:57642"/>
        <dbReference type="ChEBI" id="CHEBI:57783"/>
        <dbReference type="ChEBI" id="CHEBI:58349"/>
        <dbReference type="EC" id="1.1.1.94"/>
    </reaction>
</comment>
<keyword evidence="4" id="KW-0443">Lipid metabolism</keyword>
<keyword evidence="3 10" id="KW-0560">Oxidoreductase</keyword>
<sequence>MKAFRVFMCDAGEFGTAMAIVAASAGNDVTLLIQPYDQGQEDLIYNLRNGTQQTNYLHLPGVMLPRMEFTDNFEAAKSADVICLAVPTKYIGQAFLKIKECLEINPKAILVLLSKGFDSFGDVPWGVMLYNNSEFFGYKNFAVMSGPTFAREIVKPYQAHFISCASKNIGVIKKLKALFKNSDLHLVGTTDLIGVSLGGCLKNACAPGYGLLEKLASPEAAFEYIWLALDEMKTFLNSAGANPKTLHSPAVERDFYVTCRGESRNKKFGHELAKYLSRDAIEAYTKSNTIEGYESIKTLWRIAQKNSLDTPFLHSIHAICEYGASPDTFVDCFNRVKALSG</sequence>
<protein>
    <recommendedName>
        <fullName evidence="11">Glycerol-3-phosphate dehydrogenase</fullName>
        <ecNumber evidence="11">1.1.1.94</ecNumber>
    </recommendedName>
</protein>
<accession>A0A1F5VID8</accession>
<dbReference type="STRING" id="1798325.A2834_03735"/>
<dbReference type="GO" id="GO:0051287">
    <property type="term" value="F:NAD binding"/>
    <property type="evidence" value="ECO:0007669"/>
    <property type="project" value="InterPro"/>
</dbReference>
<dbReference type="EMBL" id="MFHD01000005">
    <property type="protein sequence ID" value="OGF63219.1"/>
    <property type="molecule type" value="Genomic_DNA"/>
</dbReference>
<evidence type="ECO:0000313" key="15">
    <source>
        <dbReference type="Proteomes" id="UP000179251"/>
    </source>
</evidence>
<evidence type="ECO:0000256" key="10">
    <source>
        <dbReference type="RuleBase" id="RU000437"/>
    </source>
</evidence>
<dbReference type="GO" id="GO:0141153">
    <property type="term" value="F:glycerol-3-phosphate dehydrogenase (NADP+) activity"/>
    <property type="evidence" value="ECO:0007669"/>
    <property type="project" value="RHEA"/>
</dbReference>
<keyword evidence="9 10" id="KW-0520">NAD</keyword>
<feature type="active site" description="Proton acceptor" evidence="7">
    <location>
        <position position="202"/>
    </location>
</feature>
<evidence type="ECO:0000256" key="3">
    <source>
        <dbReference type="ARBA" id="ARBA00023002"/>
    </source>
</evidence>
<organism evidence="14 15">
    <name type="scientific">Candidatus Giovannonibacteria bacterium RIFCSPHIGHO2_01_FULL_45_23</name>
    <dbReference type="NCBI Taxonomy" id="1798325"/>
    <lineage>
        <taxon>Bacteria</taxon>
        <taxon>Candidatus Giovannoniibacteriota</taxon>
    </lineage>
</organism>
<dbReference type="EC" id="1.1.1.94" evidence="11"/>
<dbReference type="PIRSF" id="PIRSF000114">
    <property type="entry name" value="Glycerol-3-P_dh"/>
    <property type="match status" value="1"/>
</dbReference>
<reference evidence="14 15" key="1">
    <citation type="journal article" date="2016" name="Nat. Commun.">
        <title>Thousands of microbial genomes shed light on interconnected biogeochemical processes in an aquifer system.</title>
        <authorList>
            <person name="Anantharaman K."/>
            <person name="Brown C.T."/>
            <person name="Hug L.A."/>
            <person name="Sharon I."/>
            <person name="Castelle C.J."/>
            <person name="Probst A.J."/>
            <person name="Thomas B.C."/>
            <person name="Singh A."/>
            <person name="Wilkins M.J."/>
            <person name="Karaoz U."/>
            <person name="Brodie E.L."/>
            <person name="Williams K.H."/>
            <person name="Hubbard S.S."/>
            <person name="Banfield J.F."/>
        </authorList>
    </citation>
    <scope>NUCLEOTIDE SEQUENCE [LARGE SCALE GENOMIC DNA]</scope>
</reference>
<keyword evidence="6" id="KW-1208">Phospholipid metabolism</keyword>
<evidence type="ECO:0000256" key="11">
    <source>
        <dbReference type="RuleBase" id="RU000439"/>
    </source>
</evidence>
<dbReference type="Gene3D" id="3.40.50.720">
    <property type="entry name" value="NAD(P)-binding Rossmann-like Domain"/>
    <property type="match status" value="1"/>
</dbReference>
<comment type="caution">
    <text evidence="14">The sequence shown here is derived from an EMBL/GenBank/DDBJ whole genome shotgun (WGS) entry which is preliminary data.</text>
</comment>
<evidence type="ECO:0000259" key="13">
    <source>
        <dbReference type="Pfam" id="PF07479"/>
    </source>
</evidence>
<evidence type="ECO:0000256" key="2">
    <source>
        <dbReference type="ARBA" id="ARBA00022516"/>
    </source>
</evidence>
<evidence type="ECO:0000256" key="4">
    <source>
        <dbReference type="ARBA" id="ARBA00023098"/>
    </source>
</evidence>